<dbReference type="PANTHER" id="PTHR13720">
    <property type="entry name" value="WD-40 REPEAT PROTEIN"/>
    <property type="match status" value="1"/>
</dbReference>
<dbReference type="InterPro" id="IPR050630">
    <property type="entry name" value="WD_repeat_EMAP"/>
</dbReference>
<dbReference type="SMART" id="SM00320">
    <property type="entry name" value="WD40"/>
    <property type="match status" value="18"/>
</dbReference>
<dbReference type="PROSITE" id="PS50082">
    <property type="entry name" value="WD_REPEATS_2"/>
    <property type="match status" value="2"/>
</dbReference>
<evidence type="ECO:0000256" key="1">
    <source>
        <dbReference type="ARBA" id="ARBA00022574"/>
    </source>
</evidence>
<feature type="compositionally biased region" description="Basic and acidic residues" evidence="5">
    <location>
        <begin position="1429"/>
        <end position="1442"/>
    </location>
</feature>
<keyword evidence="2" id="KW-0677">Repeat</keyword>
<evidence type="ECO:0000256" key="5">
    <source>
        <dbReference type="SAM" id="MobiDB-lite"/>
    </source>
</evidence>
<dbReference type="Pfam" id="PF00400">
    <property type="entry name" value="WD40"/>
    <property type="match status" value="1"/>
</dbReference>
<evidence type="ECO:0000256" key="2">
    <source>
        <dbReference type="ARBA" id="ARBA00022737"/>
    </source>
</evidence>
<sequence>MGQFLGHLQNAQPPQSNPLLNNSISKLREYHGSFQSVCDTFSIDLTEFEQIFGSNETMFQIWDTDNNGLINALELFSGLIIFAESNFEEKARFLFDLFDFNELNSLSLIDLDFMLLSCANATFKIMQINNEVNEEEISDFLSNFFSDNQRVNISQFLKWCVKTEEIRQFLQLIKKEAPELKVTAQTEQLSQKIDVLRQVFSKEFGKKLLLPDSKRSYFDQRGLGSILQSKAYSSKIQWISSLAKKVYAPQAQMFQKDVYARMNWVYGFRGKDVKRPLLYIKIQSTTDKALNEKMVFFTACIIIVYYPKINEQRHYLEHESEVISVAVANNLSLMASGEYAEQPAIHIWDNNTLHNIGVIKGVHQKGVHLLTFFGNDELLASCGIRVASPILIYNIKDFSLVLSTQVNEFAVDLLTIKNFIGSFGGLQNQQQQISQQNQTNPFKKYENSFVVCTIQQIIQFQYYDGHFLTKEIQLEQYNLFSPLTCATALRIYAKDPYLKAYQDEGEEAIVIISGHQNGAVILWENFETMEQMTSYKDQIVCITSYQLGIIIGTDGSTIHLWDFKFKNNIKNIDLTAFSFKLFSYVISDIVVAGDKLLVASTEGDVVEIFLQQKQENSSNSFVNKLRGNRINYIIQLSGTLQALCILERPDSDDKLVFCAGSQSTVYGFSLETHEIVDVWTIGDQISSMDCINFEDGGAVFALGTVSGKVYLRLDWEESPRWYDCKQQVNDLKFSSDTSCLVCAVQDAFVYVFFLNNTSYFQTAPKKIHFEGEFPICLDFVDDCKAFIVGTTMKNQYKIELPDLKSKNLLQENEKLNSTTWVIRYPLSSSSNQNSKKDQYLPLLIGGDVKIFLAAGEGGYVYFWRDREQLETNCGGFLRGHASNVSRLQMTKSQDVFYTVGTNDNTLIEWKIDFINDLADFSKPFQQDDKLQINKPGLNNFSMASNKQDFNQTIDEIFKREKDYCFFLNNISDKFRDNFVQFRATNQKMLNGLLQELIPPFDKKQHVMKRAPPLSLTLDYIYGYLAYDKRRTLFYVHFYNKQEKKKKGTQQQQQDLKSEQRKRMEQMNQQSIMLPVQFQKEMLFAKQALLPYDDSHNDCQRHFVYITSRIAVVYNPLNNQQKFYEGHRFKITCLAIHPLKCFVATGESAPRPCIHVWNVFNTEPVKIIKTNHKNGIYDLVFSRDSLFIVSIGIDETYSIQVTSWKNETIIAFRNSGTFPICCVMFNPYNRYEFATCGYQNVTIWSLQGRNLIRSQVILSDEVKYSNGCFITCLSYISYLLGDKIESDIIVGNNFGDLALVACGKYIVVKERAHQKMINCLKISEILGDKVVIITSGEDEYIKIWDTKFNLINEFNIRKTGFFQDGTPAIRNLSAQSIDIFSCRVPKRHLNEEEVEESHNLSVMLIGTRNGDILEAAFQVEFQGLKLQQIKKQESHSDDEHSNSHDSSGSEQQERQPYTTTETLKFNYSIYMRSHQSQIFDSKQQIDFFNKKMFITLHPTQPIMVSMGEDQKLILWDTENNSLLLVKNMGMTPTAIRLSPDGDLLVIGFQNSMVVIMDCKIKKNTMGKVSERYLLPSLDIIMNIKDKDNKTAVLNIEFSHKGDMLAISYDNARSQKDVFDSKLEKEGSFISVWVNRGSHRTSKYRATDKNLYLKYTDIRCPSLYESYQTDNDTYGVAAYFMTFSQDGNYLLIYYQLINNQQTRINNDPQGVYIIWDLNSNTSVKNWETIKNIQWKKLNFPNSVHSQYQFYDSLIGNPKQKQEQETNLANEILKIPVMSVMVDISPFLICGSTNGDLHLVKSSCLYYDKDFITEISKKQKCLAKSYSAHVSFVNQIETHQNAQYLYTTGILDECIMKWKLTEEQQNWDLDYLIYDKKQADLFQEVQEKEKFKSLFSELLPLRQGISDKVKNVDDTKQPEVELKLQSIIGRRAFTRRNNLFYDYDERLIYVAGCNLVIASLDDEEEQDDKFTSHFKKYNGGYTQQENNSVFQQFIKLDQSDTSSSPEISCITLSQDKKLLCAGTIELNAKLLIWDICSRTCVKNIVINNAVMIMNIKFAYDNRHLICNAITQEYRQEILLIDSENHQVLGVVTYTYSIPYKIKDLEFYPNSVFRFVTCGVQHMSCWQFAGGSLTFQAMEIENPKDLVELVENQNDEQEGVQDNEQEQDALRITFLTVIFVQDAIITAGEDGFIYVWDDKKINKKQKAHPDQPIFCLYTSKDSSMFVSGGMDGRVILWSLSKSEYSYVVEKIYEYSIANEQLGKGGLNPNLHVQSVCIGQNYILAGTRSGDIYELVRPNESDLKSLTKIQKDMVKLRINSTDHDQPKVVAFSGNAQKLYSITQKGLFAVWNLRKLKRTYSFAFEKATLNLIVCKLSPKIIIAFELEVIVLNDHDYSVNSNYSLKQKSAISDMKLSVDEKMLALALSRNQEQNAKIEIYDVENEENNFRLLCSIDNLNTSVEYLDFSTDNFYLFYKDVSDETALIDLDQQKRINSMHMEFDLEWCSDGIKLAEKAKGVHSCYTDENRIHKITLIGEKSMAVTDDMGTIRIFNYPCTSGQGYMRIYTDHMMYINQCVASPDKETLVTTSEQDKCIMVWKIQKIDVNNTQ</sequence>
<gene>
    <name evidence="7" type="ORF">PSON_ATCC_30995.1.T0010041</name>
</gene>
<dbReference type="FunFam" id="2.130.10.10:FF:003567">
    <property type="entry name" value="Uncharacterized protein"/>
    <property type="match status" value="1"/>
</dbReference>
<dbReference type="InterPro" id="IPR055442">
    <property type="entry name" value="Beta-prop_EML-like_2nd"/>
</dbReference>
<dbReference type="FunFam" id="2.130.10.10:FF:002470">
    <property type="entry name" value="Uncharacterized protein"/>
    <property type="match status" value="1"/>
</dbReference>
<dbReference type="FunFam" id="2.130.10.10:FF:002551">
    <property type="entry name" value="Uncharacterized protein"/>
    <property type="match status" value="1"/>
</dbReference>
<accession>A0A8S1JTK6</accession>
<keyword evidence="4" id="KW-0175">Coiled coil</keyword>
<dbReference type="FunFam" id="2.130.10.10:FF:003589">
    <property type="entry name" value="Uncharacterized protein"/>
    <property type="match status" value="1"/>
</dbReference>
<dbReference type="PANTHER" id="PTHR13720:SF57">
    <property type="entry name" value="CHROMOSOME UNDETERMINED SCAFFOLD_51, WHOLE GENOME SHOTGUN SEQUENCE"/>
    <property type="match status" value="1"/>
</dbReference>
<dbReference type="InterPro" id="IPR001680">
    <property type="entry name" value="WD40_rpt"/>
</dbReference>
<protein>
    <recommendedName>
        <fullName evidence="6">EF-hand domain-containing protein</fullName>
    </recommendedName>
</protein>
<dbReference type="InterPro" id="IPR002048">
    <property type="entry name" value="EF_hand_dom"/>
</dbReference>
<dbReference type="Pfam" id="PF23409">
    <property type="entry name" value="Beta-prop_EML"/>
    <property type="match status" value="1"/>
</dbReference>
<dbReference type="InterPro" id="IPR055439">
    <property type="entry name" value="Beta-prop_EML_1st"/>
</dbReference>
<evidence type="ECO:0000313" key="8">
    <source>
        <dbReference type="Proteomes" id="UP000692954"/>
    </source>
</evidence>
<evidence type="ECO:0000313" key="7">
    <source>
        <dbReference type="EMBL" id="CAD8045427.1"/>
    </source>
</evidence>
<name>A0A8S1JTK6_9CILI</name>
<comment type="caution">
    <text evidence="7">The sequence shown here is derived from an EMBL/GenBank/DDBJ whole genome shotgun (WGS) entry which is preliminary data.</text>
</comment>
<keyword evidence="8" id="KW-1185">Reference proteome</keyword>
<dbReference type="GO" id="GO:0005509">
    <property type="term" value="F:calcium ion binding"/>
    <property type="evidence" value="ECO:0007669"/>
    <property type="project" value="InterPro"/>
</dbReference>
<feature type="coiled-coil region" evidence="4">
    <location>
        <begin position="1038"/>
        <end position="1069"/>
    </location>
</feature>
<organism evidence="7 8">
    <name type="scientific">Paramecium sonneborni</name>
    <dbReference type="NCBI Taxonomy" id="65129"/>
    <lineage>
        <taxon>Eukaryota</taxon>
        <taxon>Sar</taxon>
        <taxon>Alveolata</taxon>
        <taxon>Ciliophora</taxon>
        <taxon>Intramacronucleata</taxon>
        <taxon>Oligohymenophorea</taxon>
        <taxon>Peniculida</taxon>
        <taxon>Parameciidae</taxon>
        <taxon>Paramecium</taxon>
    </lineage>
</organism>
<dbReference type="FunFam" id="2.130.10.10:FF:003665">
    <property type="entry name" value="Uncharacterized protein"/>
    <property type="match status" value="1"/>
</dbReference>
<dbReference type="Pfam" id="PF23414">
    <property type="entry name" value="Beta-prop_EML_2"/>
    <property type="match status" value="1"/>
</dbReference>
<reference evidence="7" key="1">
    <citation type="submission" date="2021-01" db="EMBL/GenBank/DDBJ databases">
        <authorList>
            <consortium name="Genoscope - CEA"/>
            <person name="William W."/>
        </authorList>
    </citation>
    <scope>NUCLEOTIDE SEQUENCE</scope>
</reference>
<proteinExistence type="predicted"/>
<dbReference type="PROSITE" id="PS50222">
    <property type="entry name" value="EF_HAND_2"/>
    <property type="match status" value="1"/>
</dbReference>
<evidence type="ECO:0000256" key="3">
    <source>
        <dbReference type="PROSITE-ProRule" id="PRU00221"/>
    </source>
</evidence>
<evidence type="ECO:0000256" key="4">
    <source>
        <dbReference type="SAM" id="Coils"/>
    </source>
</evidence>
<feature type="region of interest" description="Disordered" evidence="5">
    <location>
        <begin position="1429"/>
        <end position="1456"/>
    </location>
</feature>
<dbReference type="EMBL" id="CAJJDN010000001">
    <property type="protein sequence ID" value="CAD8045427.1"/>
    <property type="molecule type" value="Genomic_DNA"/>
</dbReference>
<dbReference type="Proteomes" id="UP000692954">
    <property type="component" value="Unassembled WGS sequence"/>
</dbReference>
<evidence type="ECO:0000259" key="6">
    <source>
        <dbReference type="PROSITE" id="PS50222"/>
    </source>
</evidence>
<keyword evidence="1 3" id="KW-0853">WD repeat</keyword>
<dbReference type="OrthoDB" id="286304at2759"/>
<feature type="repeat" description="WD" evidence="3">
    <location>
        <begin position="2209"/>
        <end position="2243"/>
    </location>
</feature>
<dbReference type="PROSITE" id="PS00018">
    <property type="entry name" value="EF_HAND_1"/>
    <property type="match status" value="1"/>
</dbReference>
<feature type="domain" description="EF-hand" evidence="6">
    <location>
        <begin position="56"/>
        <end position="85"/>
    </location>
</feature>
<feature type="repeat" description="WD" evidence="3">
    <location>
        <begin position="1309"/>
        <end position="1344"/>
    </location>
</feature>
<dbReference type="InterPro" id="IPR018247">
    <property type="entry name" value="EF_Hand_1_Ca_BS"/>
</dbReference>